<name>A0A437UDD9_9FLAO</name>
<comment type="function">
    <text evidence="1">Required for the transposition of the insertion element.</text>
</comment>
<proteinExistence type="inferred from homology"/>
<evidence type="ECO:0000256" key="2">
    <source>
        <dbReference type="ARBA" id="ARBA00010961"/>
    </source>
</evidence>
<keyword evidence="3" id="KW-0815">Transposition</keyword>
<dbReference type="InterPro" id="IPR001207">
    <property type="entry name" value="Transposase_mutator"/>
</dbReference>
<dbReference type="OrthoDB" id="834313at2"/>
<evidence type="ECO:0000313" key="7">
    <source>
        <dbReference type="Proteomes" id="UP000288951"/>
    </source>
</evidence>
<organism evidence="6 7">
    <name type="scientific">Flavobacterium columnare</name>
    <dbReference type="NCBI Taxonomy" id="996"/>
    <lineage>
        <taxon>Bacteria</taxon>
        <taxon>Pseudomonadati</taxon>
        <taxon>Bacteroidota</taxon>
        <taxon>Flavobacteriia</taxon>
        <taxon>Flavobacteriales</taxon>
        <taxon>Flavobacteriaceae</taxon>
        <taxon>Flavobacterium</taxon>
    </lineage>
</organism>
<comment type="caution">
    <text evidence="6">The sequence shown here is derived from an EMBL/GenBank/DDBJ whole genome shotgun (WGS) entry which is preliminary data.</text>
</comment>
<evidence type="ECO:0000256" key="1">
    <source>
        <dbReference type="ARBA" id="ARBA00002190"/>
    </source>
</evidence>
<comment type="similarity">
    <text evidence="2">Belongs to the transposase mutator family.</text>
</comment>
<gene>
    <name evidence="6" type="ORF">EH230_07830</name>
</gene>
<sequence length="320" mass="38114">MKKKRCPTCKSLQTIKWGIRENKQRFKCKNCGQLFTSNNKSVSIFNKEIWFKRWIIDKDTFEKIAIESGYSKSTLQRYFSVMLSKAPVLEFSTSDNVYLVIDGTYFPNDICLVVYRNYHLKSTQLYRMSDGEHFQEIAEDLQNILNIGIKIKSITSDGDKSCVKAIKKVCPNVPFQRCLVHISRMCRIWLTTKPKHKSGFELKQIVVKIHYINTEHKKQIWLMELIKWEETYRDFINQKSYNREKGGYWYTHRMIRRSFTVIKKALPNMFLYLKDDKIPNSTNSLESFFGHLKGNLNIHRGLSLKNRKNFLKWYLYYNTV</sequence>
<accession>A0A437UDD9</accession>
<keyword evidence="5" id="KW-0233">DNA recombination</keyword>
<reference evidence="6" key="1">
    <citation type="submission" date="2018-12" db="EMBL/GenBank/DDBJ databases">
        <title>Draft genome sequence of Flaovobacterium columnare ARS1 isolated from channel catfish in Alabama.</title>
        <authorList>
            <person name="Cai W."/>
            <person name="Arias C."/>
        </authorList>
    </citation>
    <scope>NUCLEOTIDE SEQUENCE [LARGE SCALE GENOMIC DNA]</scope>
    <source>
        <strain evidence="6">ARS1</strain>
    </source>
</reference>
<dbReference type="GO" id="GO:0004803">
    <property type="term" value="F:transposase activity"/>
    <property type="evidence" value="ECO:0007669"/>
    <property type="project" value="InterPro"/>
</dbReference>
<dbReference type="Proteomes" id="UP000288951">
    <property type="component" value="Unassembled WGS sequence"/>
</dbReference>
<evidence type="ECO:0000256" key="4">
    <source>
        <dbReference type="ARBA" id="ARBA00023125"/>
    </source>
</evidence>
<dbReference type="GO" id="GO:0006313">
    <property type="term" value="P:DNA transposition"/>
    <property type="evidence" value="ECO:0007669"/>
    <property type="project" value="InterPro"/>
</dbReference>
<evidence type="ECO:0000256" key="3">
    <source>
        <dbReference type="ARBA" id="ARBA00022578"/>
    </source>
</evidence>
<keyword evidence="4" id="KW-0238">DNA-binding</keyword>
<keyword evidence="7" id="KW-1185">Reference proteome</keyword>
<dbReference type="EMBL" id="RQSM01000003">
    <property type="protein sequence ID" value="RVU91657.1"/>
    <property type="molecule type" value="Genomic_DNA"/>
</dbReference>
<dbReference type="Pfam" id="PF00872">
    <property type="entry name" value="Transposase_mut"/>
    <property type="match status" value="1"/>
</dbReference>
<dbReference type="GO" id="GO:0003677">
    <property type="term" value="F:DNA binding"/>
    <property type="evidence" value="ECO:0007669"/>
    <property type="project" value="UniProtKB-KW"/>
</dbReference>
<evidence type="ECO:0000256" key="5">
    <source>
        <dbReference type="ARBA" id="ARBA00023172"/>
    </source>
</evidence>
<protein>
    <submittedName>
        <fullName evidence="6">Transposase</fullName>
    </submittedName>
</protein>
<dbReference type="AlphaFoldDB" id="A0A437UDD9"/>
<evidence type="ECO:0000313" key="6">
    <source>
        <dbReference type="EMBL" id="RVU91657.1"/>
    </source>
</evidence>